<feature type="region of interest" description="Disordered" evidence="1">
    <location>
        <begin position="624"/>
        <end position="658"/>
    </location>
</feature>
<feature type="compositionally biased region" description="Polar residues" evidence="1">
    <location>
        <begin position="16"/>
        <end position="29"/>
    </location>
</feature>
<gene>
    <name evidence="3" type="ORF">Taro_005023</name>
</gene>
<comment type="caution">
    <text evidence="3">The sequence shown here is derived from an EMBL/GenBank/DDBJ whole genome shotgun (WGS) entry which is preliminary data.</text>
</comment>
<dbReference type="InterPro" id="IPR044254">
    <property type="entry name" value="At4g02110-like"/>
</dbReference>
<evidence type="ECO:0000313" key="3">
    <source>
        <dbReference type="EMBL" id="MQL72712.1"/>
    </source>
</evidence>
<dbReference type="PANTHER" id="PTHR47181">
    <property type="entry name" value="BRCA1 C TERMINUS DOMAIN CONTAINING PROTEIN, EXPRESSED"/>
    <property type="match status" value="1"/>
</dbReference>
<organism evidence="3 4">
    <name type="scientific">Colocasia esculenta</name>
    <name type="common">Wild taro</name>
    <name type="synonym">Arum esculentum</name>
    <dbReference type="NCBI Taxonomy" id="4460"/>
    <lineage>
        <taxon>Eukaryota</taxon>
        <taxon>Viridiplantae</taxon>
        <taxon>Streptophyta</taxon>
        <taxon>Embryophyta</taxon>
        <taxon>Tracheophyta</taxon>
        <taxon>Spermatophyta</taxon>
        <taxon>Magnoliopsida</taxon>
        <taxon>Liliopsida</taxon>
        <taxon>Araceae</taxon>
        <taxon>Aroideae</taxon>
        <taxon>Colocasieae</taxon>
        <taxon>Colocasia</taxon>
    </lineage>
</organism>
<sequence>MEAEATSNKDADGNSREPQLTKRSMTEQKCWQNSGLSSSMVMFSNQKTTVQAVEALTTMPSSEVPSTKLEDDHVDNASVHICMESNKATVSNISGNCNIPVKFVTQDGKGSNDTLMKEASLCKSPVTSSSLVCPNKEVNKLSLSTFSGGSTNSDAVEVKSNSLIYSRKTPRRSVSTEDLSRKVGVFSRSLLEKDIPSLTVKQDANEIESVGIQSSTTNTDVPLMERLYNELPQKRKIPNCSSVSPKLQPSNLGVSVLQNSFAKSMSAQFEFPLVNDACQGGSGHQLNDVKNLSDVMVPTSSEPKEGMKLSPAIVSGSFMISDTMEVKSNSIIYSRKTTRRSTSAEVSRKIGVFPRSSPAQGIPCLRSKHDINDIASAGVQSPTTNTVLHHIEGPCSELPQTRNVYNFSMPQNSQSGDSDMFVSQNSLASSVSAQLDIPLAKVACQGESTSPLDDAKSVPDVTGASYLPINQKRISLISSLAASKKSVKNESHSRSNVTTCLKGQLMHSFHGGGEHEDSNSPECKIPVAPSKTPELSFQLDNEDVPVIGQWNIQTGGTGQARNLRSAVSPSCSGKDSERGKLLSPADPSSCKESSGRLTKRVVAKKKLSCRSELSAGYSCRDRSSVYSNEVSSPNESTLRTEQEKGAEGQQKDNEENSNMVGIVSKSIIMNELPREHNYALISERIVVDKDSVVSLTEKNVVIESAFKPKEIEMPILKKTAVTKTVREKVKKFRHRQNNHCTKNATKAAIQVWNDTEKENKPAGNVGIIRKTDGLEGQSLAIKCDGRSGLSNRRIGDMTNRKLQNHLPEEVISQSAWFIFSGHQVQRKEFQKVVRRLRGRLCRDSHSWSYQATHFIVPSPIRRTEKFFAATASGRWILKTDYLTACNEAGKFLVEEPFEWYGDGLTEDGTISLQAPRKWRLLRERTGHGAFYGVHIIIYGECIAPSLDTLKRVIKSGDGMILATSPPYTRFLKSEVDFAVLGPSVQHTDTWIQEFLRHEIPCVSPDYLVEFVCKHGFPLDKHILYGTHAWAEKSIAKLQSRSKEIVVAEH</sequence>
<dbReference type="Proteomes" id="UP000652761">
    <property type="component" value="Unassembled WGS sequence"/>
</dbReference>
<dbReference type="OrthoDB" id="1935339at2759"/>
<dbReference type="Pfam" id="PF00533">
    <property type="entry name" value="BRCT"/>
    <property type="match status" value="1"/>
</dbReference>
<feature type="compositionally biased region" description="Basic and acidic residues" evidence="1">
    <location>
        <begin position="638"/>
        <end position="654"/>
    </location>
</feature>
<dbReference type="AlphaFoldDB" id="A0A843TJX1"/>
<dbReference type="PANTHER" id="PTHR47181:SF2">
    <property type="entry name" value="BRCA1 C TERMINUS DOMAIN CONTAINING PROTEIN, EXPRESSED"/>
    <property type="match status" value="1"/>
</dbReference>
<feature type="compositionally biased region" description="Polar residues" evidence="1">
    <location>
        <begin position="554"/>
        <end position="573"/>
    </location>
</feature>
<dbReference type="InterPro" id="IPR036420">
    <property type="entry name" value="BRCT_dom_sf"/>
</dbReference>
<dbReference type="Gene3D" id="3.40.50.10190">
    <property type="entry name" value="BRCT domain"/>
    <property type="match status" value="2"/>
</dbReference>
<feature type="domain" description="BRCT" evidence="2">
    <location>
        <begin position="818"/>
        <end position="899"/>
    </location>
</feature>
<dbReference type="SMART" id="SM00292">
    <property type="entry name" value="BRCT"/>
    <property type="match status" value="2"/>
</dbReference>
<accession>A0A843TJX1</accession>
<protein>
    <recommendedName>
        <fullName evidence="2">BRCT domain-containing protein</fullName>
    </recommendedName>
</protein>
<evidence type="ECO:0000313" key="4">
    <source>
        <dbReference type="Proteomes" id="UP000652761"/>
    </source>
</evidence>
<feature type="compositionally biased region" description="Polar residues" evidence="1">
    <location>
        <begin position="624"/>
        <end position="637"/>
    </location>
</feature>
<keyword evidence="4" id="KW-1185">Reference proteome</keyword>
<reference evidence="3" key="1">
    <citation type="submission" date="2017-07" db="EMBL/GenBank/DDBJ databases">
        <title>Taro Niue Genome Assembly and Annotation.</title>
        <authorList>
            <person name="Atibalentja N."/>
            <person name="Keating K."/>
            <person name="Fields C.J."/>
        </authorList>
    </citation>
    <scope>NUCLEOTIDE SEQUENCE</scope>
    <source>
        <strain evidence="3">Niue_2</strain>
        <tissue evidence="3">Leaf</tissue>
    </source>
</reference>
<dbReference type="InterPro" id="IPR001357">
    <property type="entry name" value="BRCT_dom"/>
</dbReference>
<dbReference type="SUPFAM" id="SSF52113">
    <property type="entry name" value="BRCT domain"/>
    <property type="match status" value="1"/>
</dbReference>
<dbReference type="EMBL" id="NMUH01000140">
    <property type="protein sequence ID" value="MQL72712.1"/>
    <property type="molecule type" value="Genomic_DNA"/>
</dbReference>
<evidence type="ECO:0000259" key="2">
    <source>
        <dbReference type="PROSITE" id="PS50172"/>
    </source>
</evidence>
<dbReference type="CDD" id="cd17738">
    <property type="entry name" value="BRCT_TopBP1_rpt7"/>
    <property type="match status" value="1"/>
</dbReference>
<evidence type="ECO:0000256" key="1">
    <source>
        <dbReference type="SAM" id="MobiDB-lite"/>
    </source>
</evidence>
<proteinExistence type="predicted"/>
<feature type="region of interest" description="Disordered" evidence="1">
    <location>
        <begin position="1"/>
        <end position="29"/>
    </location>
</feature>
<feature type="region of interest" description="Disordered" evidence="1">
    <location>
        <begin position="554"/>
        <end position="595"/>
    </location>
</feature>
<dbReference type="PROSITE" id="PS50172">
    <property type="entry name" value="BRCT"/>
    <property type="match status" value="1"/>
</dbReference>
<name>A0A843TJX1_COLES</name>